<protein>
    <submittedName>
        <fullName evidence="1">Uncharacterized protein</fullName>
    </submittedName>
</protein>
<keyword evidence="2" id="KW-1185">Reference proteome</keyword>
<sequence>MVATEAQIEIAVAPCLHHHRHPATCDVQRRFHQNTVANRLPTTSCSLLGVYRSFRHLSFSFQRCNGVETVALHV</sequence>
<evidence type="ECO:0000313" key="2">
    <source>
        <dbReference type="Proteomes" id="UP000290289"/>
    </source>
</evidence>
<organism evidence="1 2">
    <name type="scientific">Malus domestica</name>
    <name type="common">Apple</name>
    <name type="synonym">Pyrus malus</name>
    <dbReference type="NCBI Taxonomy" id="3750"/>
    <lineage>
        <taxon>Eukaryota</taxon>
        <taxon>Viridiplantae</taxon>
        <taxon>Streptophyta</taxon>
        <taxon>Embryophyta</taxon>
        <taxon>Tracheophyta</taxon>
        <taxon>Spermatophyta</taxon>
        <taxon>Magnoliopsida</taxon>
        <taxon>eudicotyledons</taxon>
        <taxon>Gunneridae</taxon>
        <taxon>Pentapetalae</taxon>
        <taxon>rosids</taxon>
        <taxon>fabids</taxon>
        <taxon>Rosales</taxon>
        <taxon>Rosaceae</taxon>
        <taxon>Amygdaloideae</taxon>
        <taxon>Maleae</taxon>
        <taxon>Malus</taxon>
    </lineage>
</organism>
<dbReference type="AlphaFoldDB" id="A0A498J168"/>
<evidence type="ECO:0000313" key="1">
    <source>
        <dbReference type="EMBL" id="RXH88297.1"/>
    </source>
</evidence>
<reference evidence="1 2" key="1">
    <citation type="submission" date="2018-10" db="EMBL/GenBank/DDBJ databases">
        <title>A high-quality apple genome assembly.</title>
        <authorList>
            <person name="Hu J."/>
        </authorList>
    </citation>
    <scope>NUCLEOTIDE SEQUENCE [LARGE SCALE GENOMIC DNA]</scope>
    <source>
        <strain evidence="2">cv. HFTH1</strain>
        <tissue evidence="1">Young leaf</tissue>
    </source>
</reference>
<dbReference type="Proteomes" id="UP000290289">
    <property type="component" value="Chromosome 10"/>
</dbReference>
<comment type="caution">
    <text evidence="1">The sequence shown here is derived from an EMBL/GenBank/DDBJ whole genome shotgun (WGS) entry which is preliminary data.</text>
</comment>
<gene>
    <name evidence="1" type="ORF">DVH24_042368</name>
</gene>
<dbReference type="EMBL" id="RDQH01000336">
    <property type="protein sequence ID" value="RXH88297.1"/>
    <property type="molecule type" value="Genomic_DNA"/>
</dbReference>
<proteinExistence type="predicted"/>
<name>A0A498J168_MALDO</name>
<accession>A0A498J168</accession>